<feature type="transmembrane region" description="Helical" evidence="7">
    <location>
        <begin position="117"/>
        <end position="136"/>
    </location>
</feature>
<evidence type="ECO:0000256" key="6">
    <source>
        <dbReference type="RuleBase" id="RU000320"/>
    </source>
</evidence>
<accession>A0A7X1AVJ2</accession>
<feature type="transmembrane region" description="Helical" evidence="7">
    <location>
        <begin position="6"/>
        <end position="25"/>
    </location>
</feature>
<feature type="transmembrane region" description="Helical" evidence="7">
    <location>
        <begin position="220"/>
        <end position="241"/>
    </location>
</feature>
<feature type="transmembrane region" description="Helical" evidence="7">
    <location>
        <begin position="380"/>
        <end position="402"/>
    </location>
</feature>
<dbReference type="GO" id="GO:0015990">
    <property type="term" value="P:electron transport coupled proton transport"/>
    <property type="evidence" value="ECO:0007669"/>
    <property type="project" value="TreeGrafter"/>
</dbReference>
<evidence type="ECO:0000313" key="9">
    <source>
        <dbReference type="EMBL" id="MBC2600775.1"/>
    </source>
</evidence>
<proteinExistence type="inferred from homology"/>
<dbReference type="GO" id="GO:0016020">
    <property type="term" value="C:membrane"/>
    <property type="evidence" value="ECO:0007669"/>
    <property type="project" value="UniProtKB-SubCell"/>
</dbReference>
<dbReference type="InterPro" id="IPR010227">
    <property type="entry name" value="NADH_Q_OxRdtase_chainM/4"/>
</dbReference>
<gene>
    <name evidence="9" type="ORF">H5P30_03155</name>
</gene>
<organism evidence="9 10">
    <name type="scientific">Puniceicoccus vermicola</name>
    <dbReference type="NCBI Taxonomy" id="388746"/>
    <lineage>
        <taxon>Bacteria</taxon>
        <taxon>Pseudomonadati</taxon>
        <taxon>Verrucomicrobiota</taxon>
        <taxon>Opitutia</taxon>
        <taxon>Puniceicoccales</taxon>
        <taxon>Puniceicoccaceae</taxon>
        <taxon>Puniceicoccus</taxon>
    </lineage>
</organism>
<feature type="domain" description="NADH:quinone oxidoreductase/Mrp antiporter transmembrane" evidence="8">
    <location>
        <begin position="136"/>
        <end position="428"/>
    </location>
</feature>
<dbReference type="GO" id="GO:0012505">
    <property type="term" value="C:endomembrane system"/>
    <property type="evidence" value="ECO:0007669"/>
    <property type="project" value="UniProtKB-SubCell"/>
</dbReference>
<feature type="transmembrane region" description="Helical" evidence="7">
    <location>
        <begin position="467"/>
        <end position="486"/>
    </location>
</feature>
<feature type="transmembrane region" description="Helical" evidence="7">
    <location>
        <begin position="142"/>
        <end position="162"/>
    </location>
</feature>
<name>A0A7X1AVJ2_9BACT</name>
<dbReference type="PANTHER" id="PTHR43507">
    <property type="entry name" value="NADH-UBIQUINONE OXIDOREDUCTASE CHAIN 4"/>
    <property type="match status" value="1"/>
</dbReference>
<evidence type="ECO:0000256" key="2">
    <source>
        <dbReference type="ARBA" id="ARBA00009025"/>
    </source>
</evidence>
<dbReference type="Proteomes" id="UP000525652">
    <property type="component" value="Unassembled WGS sequence"/>
</dbReference>
<feature type="transmembrane region" description="Helical" evidence="7">
    <location>
        <begin position="32"/>
        <end position="55"/>
    </location>
</feature>
<feature type="transmembrane region" description="Helical" evidence="7">
    <location>
        <begin position="414"/>
        <end position="434"/>
    </location>
</feature>
<reference evidence="9 10" key="1">
    <citation type="submission" date="2020-07" db="EMBL/GenBank/DDBJ databases">
        <authorList>
            <person name="Feng X."/>
        </authorList>
    </citation>
    <scope>NUCLEOTIDE SEQUENCE [LARGE SCALE GENOMIC DNA]</scope>
    <source>
        <strain evidence="9 10">JCM14086</strain>
    </source>
</reference>
<evidence type="ECO:0000256" key="1">
    <source>
        <dbReference type="ARBA" id="ARBA00004127"/>
    </source>
</evidence>
<dbReference type="PRINTS" id="PR01437">
    <property type="entry name" value="NUOXDRDTASE4"/>
</dbReference>
<keyword evidence="10" id="KW-1185">Reference proteome</keyword>
<dbReference type="GO" id="GO:0008137">
    <property type="term" value="F:NADH dehydrogenase (ubiquinone) activity"/>
    <property type="evidence" value="ECO:0007669"/>
    <property type="project" value="InterPro"/>
</dbReference>
<feature type="transmembrane region" description="Helical" evidence="7">
    <location>
        <begin position="75"/>
        <end position="105"/>
    </location>
</feature>
<keyword evidence="3 6" id="KW-0812">Transmembrane</keyword>
<evidence type="ECO:0000256" key="7">
    <source>
        <dbReference type="SAM" id="Phobius"/>
    </source>
</evidence>
<dbReference type="NCBIfam" id="TIGR01972">
    <property type="entry name" value="NDH_I_M"/>
    <property type="match status" value="1"/>
</dbReference>
<feature type="transmembrane region" description="Helical" evidence="7">
    <location>
        <begin position="339"/>
        <end position="360"/>
    </location>
</feature>
<comment type="caution">
    <text evidence="9">The sequence shown here is derived from an EMBL/GenBank/DDBJ whole genome shotgun (WGS) entry which is preliminary data.</text>
</comment>
<dbReference type="GO" id="GO:0042773">
    <property type="term" value="P:ATP synthesis coupled electron transport"/>
    <property type="evidence" value="ECO:0007669"/>
    <property type="project" value="InterPro"/>
</dbReference>
<keyword evidence="5 7" id="KW-0472">Membrane</keyword>
<sequence>MVFDSTLLLLAILIPLFGGLTLLGFRNLSASVVRLVALTGFTLPLLIAIWLYFMFAGADQVDGYRFFTELDTGLGFFGINLTLGLNGISLPLFFLAGLVGLAAGIQALHSDAGRRQLYLSLLLIMQAGLMGTFASVDIFFFYFFHELALIPTFVMIGIWGGFGRRSAAIEMTIYLTLGAMLSLLGLILIYSASGIDSFNLIDIRQYLIEQPLSETLSNNIFGLLLFGFGILVSLFPFHSWAPRGYAAAPTAAAMLHAGVLKKFGLYGLIQIAYPLLPQGAAHWGPLLMWLALGNVVVIGLITMAQRDLKQMVGYSSVMHMGYCFLGLVTLNSIGVGGAVILMFGHGLSVALLFMLSTAVFHRTQTYDMKEMGGLATRTPILAGMFVAATFASIGLPGFANFWGEFAIFVSLWHYNPWALAAAATGIIISAIYGLRAVAWIFFGKPSEALAEHWKENKPFELRQGERLSATLLFSGLMIVGFFPRIFSDYVDMDLTPYFSSEPTASVQAASPAEIAAQQNDSEMFVANATSNDLSAKVEVAR</sequence>
<dbReference type="GO" id="GO:0048039">
    <property type="term" value="F:ubiquinone binding"/>
    <property type="evidence" value="ECO:0007669"/>
    <property type="project" value="TreeGrafter"/>
</dbReference>
<evidence type="ECO:0000256" key="5">
    <source>
        <dbReference type="ARBA" id="ARBA00023136"/>
    </source>
</evidence>
<dbReference type="RefSeq" id="WP_185691513.1">
    <property type="nucleotide sequence ID" value="NZ_JACHVA010000036.1"/>
</dbReference>
<dbReference type="PANTHER" id="PTHR43507:SF4">
    <property type="entry name" value="PROTON-TRANSLOCATING NADH-QUINONE OXIDOREDUCTASE, CHAIN M"/>
    <property type="match status" value="1"/>
</dbReference>
<dbReference type="InterPro" id="IPR003918">
    <property type="entry name" value="NADH_UbQ_OxRdtase"/>
</dbReference>
<dbReference type="EMBL" id="JACHVA010000036">
    <property type="protein sequence ID" value="MBC2600775.1"/>
    <property type="molecule type" value="Genomic_DNA"/>
</dbReference>
<feature type="transmembrane region" description="Helical" evidence="7">
    <location>
        <begin position="253"/>
        <end position="276"/>
    </location>
</feature>
<feature type="transmembrane region" description="Helical" evidence="7">
    <location>
        <begin position="311"/>
        <end position="333"/>
    </location>
</feature>
<evidence type="ECO:0000313" key="10">
    <source>
        <dbReference type="Proteomes" id="UP000525652"/>
    </source>
</evidence>
<dbReference type="AlphaFoldDB" id="A0A7X1AVJ2"/>
<evidence type="ECO:0000259" key="8">
    <source>
        <dbReference type="Pfam" id="PF00361"/>
    </source>
</evidence>
<comment type="subcellular location">
    <subcellularLocation>
        <location evidence="1">Endomembrane system</location>
        <topology evidence="1">Multi-pass membrane protein</topology>
    </subcellularLocation>
    <subcellularLocation>
        <location evidence="6">Membrane</location>
        <topology evidence="6">Multi-pass membrane protein</topology>
    </subcellularLocation>
</comment>
<comment type="similarity">
    <text evidence="2">Belongs to the complex I subunit 4 family.</text>
</comment>
<evidence type="ECO:0000256" key="4">
    <source>
        <dbReference type="ARBA" id="ARBA00022989"/>
    </source>
</evidence>
<evidence type="ECO:0000256" key="3">
    <source>
        <dbReference type="ARBA" id="ARBA00022692"/>
    </source>
</evidence>
<protein>
    <submittedName>
        <fullName evidence="9">NADH-quinone oxidoreductase subunit M</fullName>
    </submittedName>
</protein>
<feature type="transmembrane region" description="Helical" evidence="7">
    <location>
        <begin position="282"/>
        <end position="304"/>
    </location>
</feature>
<dbReference type="GO" id="GO:0003954">
    <property type="term" value="F:NADH dehydrogenase activity"/>
    <property type="evidence" value="ECO:0007669"/>
    <property type="project" value="TreeGrafter"/>
</dbReference>
<feature type="transmembrane region" description="Helical" evidence="7">
    <location>
        <begin position="174"/>
        <end position="192"/>
    </location>
</feature>
<keyword evidence="4 7" id="KW-1133">Transmembrane helix</keyword>
<dbReference type="Pfam" id="PF00361">
    <property type="entry name" value="Proton_antipo_M"/>
    <property type="match status" value="1"/>
</dbReference>
<dbReference type="InterPro" id="IPR001750">
    <property type="entry name" value="ND/Mrp_TM"/>
</dbReference>